<feature type="binding site" evidence="9">
    <location>
        <position position="250"/>
    </location>
    <ligand>
        <name>Zn(2+)</name>
        <dbReference type="ChEBI" id="CHEBI:29105"/>
        <note>catalytic</note>
    </ligand>
</feature>
<accession>A0A1M5UKZ5</accession>
<feature type="signal peptide" evidence="11">
    <location>
        <begin position="1"/>
        <end position="20"/>
    </location>
</feature>
<evidence type="ECO:0000256" key="8">
    <source>
        <dbReference type="ARBA" id="ARBA00023316"/>
    </source>
</evidence>
<dbReference type="HAMAP" id="MF_01924">
    <property type="entry name" value="A_A_dipeptidase"/>
    <property type="match status" value="1"/>
</dbReference>
<dbReference type="GO" id="GO:0160237">
    <property type="term" value="F:D-Ala-D-Ala dipeptidase activity"/>
    <property type="evidence" value="ECO:0007669"/>
    <property type="project" value="UniProtKB-EC"/>
</dbReference>
<evidence type="ECO:0000256" key="10">
    <source>
        <dbReference type="SAM" id="MobiDB-lite"/>
    </source>
</evidence>
<feature type="binding site" evidence="9">
    <location>
        <position position="170"/>
    </location>
    <ligand>
        <name>Zn(2+)</name>
        <dbReference type="ChEBI" id="CHEBI:29105"/>
        <note>catalytic</note>
    </ligand>
</feature>
<feature type="region of interest" description="Disordered" evidence="10">
    <location>
        <begin position="23"/>
        <end position="70"/>
    </location>
</feature>
<feature type="binding site" evidence="9">
    <location>
        <position position="177"/>
    </location>
    <ligand>
        <name>Zn(2+)</name>
        <dbReference type="ChEBI" id="CHEBI:29105"/>
        <note>catalytic</note>
    </ligand>
</feature>
<keyword evidence="2 9" id="KW-0645">Protease</keyword>
<reference evidence="12 13" key="1">
    <citation type="submission" date="2016-11" db="EMBL/GenBank/DDBJ databases">
        <authorList>
            <person name="Jaros S."/>
            <person name="Januszkiewicz K."/>
            <person name="Wedrychowicz H."/>
        </authorList>
    </citation>
    <scope>NUCLEOTIDE SEQUENCE [LARGE SCALE GENOMIC DNA]</scope>
    <source>
        <strain evidence="12 13">DSM 45627</strain>
    </source>
</reference>
<dbReference type="Proteomes" id="UP000186132">
    <property type="component" value="Unassembled WGS sequence"/>
</dbReference>
<dbReference type="InterPro" id="IPR000755">
    <property type="entry name" value="A_A_dipeptidase"/>
</dbReference>
<comment type="cofactor">
    <cofactor evidence="9">
        <name>Zn(2+)</name>
        <dbReference type="ChEBI" id="CHEBI:29105"/>
    </cofactor>
    <text evidence="9">Binds 1 zinc ion per subunit.</text>
</comment>
<dbReference type="STRING" id="1206085.SAMN05443575_4232"/>
<keyword evidence="7 9" id="KW-0482">Metalloprotease</keyword>
<keyword evidence="11" id="KW-0732">Signal</keyword>
<evidence type="ECO:0000256" key="1">
    <source>
        <dbReference type="ARBA" id="ARBA00001362"/>
    </source>
</evidence>
<keyword evidence="6 9" id="KW-0224">Dipeptidase</keyword>
<dbReference type="GO" id="GO:0008270">
    <property type="term" value="F:zinc ion binding"/>
    <property type="evidence" value="ECO:0007669"/>
    <property type="project" value="UniProtKB-UniRule"/>
</dbReference>
<keyword evidence="13" id="KW-1185">Reference proteome</keyword>
<name>A0A1M5UKZ5_9ACTN</name>
<feature type="site" description="Transition state stabilizer" evidence="9">
    <location>
        <position position="142"/>
    </location>
</feature>
<dbReference type="InterPro" id="IPR009045">
    <property type="entry name" value="Zn_M74/Hedgehog-like"/>
</dbReference>
<dbReference type="GO" id="GO:0071555">
    <property type="term" value="P:cell wall organization"/>
    <property type="evidence" value="ECO:0007669"/>
    <property type="project" value="UniProtKB-KW"/>
</dbReference>
<proteinExistence type="inferred from homology"/>
<evidence type="ECO:0000256" key="5">
    <source>
        <dbReference type="ARBA" id="ARBA00022833"/>
    </source>
</evidence>
<dbReference type="SUPFAM" id="SSF55166">
    <property type="entry name" value="Hedgehog/DD-peptidase"/>
    <property type="match status" value="1"/>
</dbReference>
<evidence type="ECO:0000256" key="2">
    <source>
        <dbReference type="ARBA" id="ARBA00022670"/>
    </source>
</evidence>
<dbReference type="PANTHER" id="PTHR43126:SF1">
    <property type="entry name" value="D-ALANYL-D-ALANINE DIPEPTIDASE"/>
    <property type="match status" value="1"/>
</dbReference>
<dbReference type="GO" id="GO:0008237">
    <property type="term" value="F:metallopeptidase activity"/>
    <property type="evidence" value="ECO:0007669"/>
    <property type="project" value="UniProtKB-KW"/>
</dbReference>
<evidence type="ECO:0000313" key="13">
    <source>
        <dbReference type="Proteomes" id="UP000186132"/>
    </source>
</evidence>
<evidence type="ECO:0000256" key="6">
    <source>
        <dbReference type="ARBA" id="ARBA00022997"/>
    </source>
</evidence>
<dbReference type="Gene3D" id="3.30.1380.10">
    <property type="match status" value="1"/>
</dbReference>
<feature type="compositionally biased region" description="Low complexity" evidence="10">
    <location>
        <begin position="35"/>
        <end position="70"/>
    </location>
</feature>
<evidence type="ECO:0000256" key="9">
    <source>
        <dbReference type="HAMAP-Rule" id="MF_01924"/>
    </source>
</evidence>
<dbReference type="EMBL" id="FQVU01000009">
    <property type="protein sequence ID" value="SHH63621.1"/>
    <property type="molecule type" value="Genomic_DNA"/>
</dbReference>
<feature type="chain" id="PRO_5039451866" description="D-alanyl-D-alanine dipeptidase" evidence="11">
    <location>
        <begin position="21"/>
        <end position="268"/>
    </location>
</feature>
<gene>
    <name evidence="12" type="ORF">SAMN05443575_4232</name>
</gene>
<keyword evidence="4 9" id="KW-0378">Hydrolase</keyword>
<dbReference type="AlphaFoldDB" id="A0A1M5UKZ5"/>
<comment type="function">
    <text evidence="9">Catalyzes hydrolysis of the D-alanyl-D-alanine dipeptide.</text>
</comment>
<evidence type="ECO:0000256" key="7">
    <source>
        <dbReference type="ARBA" id="ARBA00023049"/>
    </source>
</evidence>
<dbReference type="EC" id="3.4.13.22" evidence="9"/>
<sequence>MRRCRAATSLTVLAATALLGACSSGHPPSPPSTAPVPSTTVPTTTAPTTTAATRAAPTRATAARVPRPSARARAAGLRDVRSIVPDAVIDLRYATRHNFTHVRLYPPDARCLVHRSLAAGLARAAHRLRRAGLVLVFWDCYRPHAVQVRMFEVVADPEWVARPTRYARSHEAGRSVDVTLARARPGGRCATPLISGHCRLDMGTGFDDFTPRAHAYAHRGVGAAAERHRAILRKAMRTGGISGYRGEWWHFDGPGAAVNRPLLDAPVR</sequence>
<dbReference type="PANTHER" id="PTHR43126">
    <property type="entry name" value="D-ALANYL-D-ALANINE DIPEPTIDASE"/>
    <property type="match status" value="1"/>
</dbReference>
<organism evidence="12 13">
    <name type="scientific">Jatrophihabitans endophyticus</name>
    <dbReference type="NCBI Taxonomy" id="1206085"/>
    <lineage>
        <taxon>Bacteria</taxon>
        <taxon>Bacillati</taxon>
        <taxon>Actinomycetota</taxon>
        <taxon>Actinomycetes</taxon>
        <taxon>Jatrophihabitantales</taxon>
        <taxon>Jatrophihabitantaceae</taxon>
        <taxon>Jatrophihabitans</taxon>
    </lineage>
</organism>
<feature type="active site" description="Proton donor/acceptor" evidence="9">
    <location>
        <position position="247"/>
    </location>
</feature>
<evidence type="ECO:0000256" key="11">
    <source>
        <dbReference type="SAM" id="SignalP"/>
    </source>
</evidence>
<evidence type="ECO:0000256" key="4">
    <source>
        <dbReference type="ARBA" id="ARBA00022801"/>
    </source>
</evidence>
<protein>
    <recommendedName>
        <fullName evidence="9">D-alanyl-D-alanine dipeptidase</fullName>
        <shortName evidence="9">D-Ala-D-Ala dipeptidase</shortName>
        <ecNumber evidence="9">3.4.13.22</ecNumber>
    </recommendedName>
</protein>
<evidence type="ECO:0000256" key="3">
    <source>
        <dbReference type="ARBA" id="ARBA00022723"/>
    </source>
</evidence>
<comment type="similarity">
    <text evidence="9">Belongs to the peptidase M15D family.</text>
</comment>
<dbReference type="Pfam" id="PF01427">
    <property type="entry name" value="Peptidase_M15"/>
    <property type="match status" value="1"/>
</dbReference>
<dbReference type="PROSITE" id="PS51257">
    <property type="entry name" value="PROKAR_LIPOPROTEIN"/>
    <property type="match status" value="1"/>
</dbReference>
<evidence type="ECO:0000313" key="12">
    <source>
        <dbReference type="EMBL" id="SHH63621.1"/>
    </source>
</evidence>
<keyword evidence="5 9" id="KW-0862">Zinc</keyword>
<comment type="catalytic activity">
    <reaction evidence="1 9">
        <text>D-alanyl-D-alanine + H2O = 2 D-alanine</text>
        <dbReference type="Rhea" id="RHEA:20661"/>
        <dbReference type="ChEBI" id="CHEBI:15377"/>
        <dbReference type="ChEBI" id="CHEBI:57416"/>
        <dbReference type="ChEBI" id="CHEBI:57822"/>
        <dbReference type="EC" id="3.4.13.22"/>
    </reaction>
</comment>
<keyword evidence="8" id="KW-0961">Cell wall biogenesis/degradation</keyword>
<keyword evidence="3 9" id="KW-0479">Metal-binding</keyword>
<dbReference type="GO" id="GO:0006508">
    <property type="term" value="P:proteolysis"/>
    <property type="evidence" value="ECO:0007669"/>
    <property type="project" value="UniProtKB-KW"/>
</dbReference>
<dbReference type="RefSeq" id="WP_073392443.1">
    <property type="nucleotide sequence ID" value="NZ_FQVU01000009.1"/>
</dbReference>
<dbReference type="OrthoDB" id="9801430at2"/>